<evidence type="ECO:0000313" key="1">
    <source>
        <dbReference type="EMBL" id="TID13933.1"/>
    </source>
</evidence>
<proteinExistence type="predicted"/>
<protein>
    <submittedName>
        <fullName evidence="1">Uncharacterized protein</fullName>
    </submittedName>
</protein>
<dbReference type="AlphaFoldDB" id="A0A4Z1NTF3"/>
<accession>A0A4Z1NTF3</accession>
<reference evidence="1 2" key="1">
    <citation type="submission" date="2019-04" db="EMBL/GenBank/DDBJ databases">
        <title>High contiguity whole genome sequence and gene annotation resource for two Venturia nashicola isolates.</title>
        <authorList>
            <person name="Prokchorchik M."/>
            <person name="Won K."/>
            <person name="Lee Y."/>
            <person name="Choi E.D."/>
            <person name="Segonzac C."/>
            <person name="Sohn K.H."/>
        </authorList>
    </citation>
    <scope>NUCLEOTIDE SEQUENCE [LARGE SCALE GENOMIC DNA]</scope>
    <source>
        <strain evidence="1 2">PRI2</strain>
    </source>
</reference>
<name>A0A4Z1NTF3_9PEZI</name>
<keyword evidence="2" id="KW-1185">Reference proteome</keyword>
<gene>
    <name evidence="1" type="ORF">E6O75_ATG07165</name>
</gene>
<dbReference type="Proteomes" id="UP000298493">
    <property type="component" value="Unassembled WGS sequence"/>
</dbReference>
<sequence length="215" mass="24245">MLHLTETTISTILSLYRRHKVRNVSAIHAILSIHNPSLAAYPNNANASDFEIEHLQDLIPPHQYNKIVASAGHTRKCRDRVPSDKEKIIDVLNRGKCRDYVDEVLTRDEVRMLRTVGVKVLGGFEGRDSLVGANRVGEKDIDVEARNEELGLQESRNSRDRKKDLGLETPFRDKDVILVESSPSGAQARDERLGLQTPGPDREVILKEFLSMTRS</sequence>
<evidence type="ECO:0000313" key="2">
    <source>
        <dbReference type="Proteomes" id="UP000298493"/>
    </source>
</evidence>
<organism evidence="1 2">
    <name type="scientific">Venturia nashicola</name>
    <dbReference type="NCBI Taxonomy" id="86259"/>
    <lineage>
        <taxon>Eukaryota</taxon>
        <taxon>Fungi</taxon>
        <taxon>Dikarya</taxon>
        <taxon>Ascomycota</taxon>
        <taxon>Pezizomycotina</taxon>
        <taxon>Dothideomycetes</taxon>
        <taxon>Pleosporomycetidae</taxon>
        <taxon>Venturiales</taxon>
        <taxon>Venturiaceae</taxon>
        <taxon>Venturia</taxon>
    </lineage>
</organism>
<dbReference type="EMBL" id="SNSC02000024">
    <property type="protein sequence ID" value="TID13933.1"/>
    <property type="molecule type" value="Genomic_DNA"/>
</dbReference>
<comment type="caution">
    <text evidence="1">The sequence shown here is derived from an EMBL/GenBank/DDBJ whole genome shotgun (WGS) entry which is preliminary data.</text>
</comment>